<sequence>MAAQLFYPDLATVGTSHVDLTNYTLILPCESVGNVGQLCIDLLGATLLHQAATASSKHTSFQRIGFLHSSALLPAAGNDALAPASVASQGNLCTAAEVFRDTSRKIVLIQQRAPIVKSRRREFATALTQWFTQHEFAKILVLASIDANIRRDSQLVGLPFRYLTSPSMMHLETKLGSLGVRTVEPAADLQFLGDRVTEKTKQRAMFAGSGIARILFEQGVMMDLPIAVLFKFCAEGDNRADAARLASLVSQLVTVVDAPPPPSAIADSEELPAVWQSPASWHAVFGAPAAASLF</sequence>
<dbReference type="Proteomes" id="UP000008743">
    <property type="component" value="Unassembled WGS sequence"/>
</dbReference>
<dbReference type="RefSeq" id="XP_004348093.1">
    <property type="nucleotide sequence ID" value="XM_004348043.2"/>
</dbReference>
<dbReference type="AlphaFoldDB" id="A0A0D2UEC9"/>
<dbReference type="InParanoid" id="A0A0D2UEC9"/>
<dbReference type="GO" id="GO:0005634">
    <property type="term" value="C:nucleus"/>
    <property type="evidence" value="ECO:0007669"/>
    <property type="project" value="TreeGrafter"/>
</dbReference>
<dbReference type="PANTHER" id="PTHR12970:SF1">
    <property type="entry name" value="PROTEASOME ASSEMBLY CHAPERONE 2"/>
    <property type="match status" value="1"/>
</dbReference>
<dbReference type="STRING" id="595528.A0A0D2UEC9"/>
<dbReference type="PIRSF" id="PIRSF010044">
    <property type="entry name" value="UCP010044"/>
    <property type="match status" value="1"/>
</dbReference>
<accession>A0A0D2UEC9</accession>
<evidence type="ECO:0000256" key="2">
    <source>
        <dbReference type="ARBA" id="ARBA00023186"/>
    </source>
</evidence>
<keyword evidence="2 4" id="KW-0143">Chaperone</keyword>
<evidence type="ECO:0000256" key="4">
    <source>
        <dbReference type="PIRNR" id="PIRNR010044"/>
    </source>
</evidence>
<comment type="function">
    <text evidence="4">Chaperone protein which promotes assembly of the 20S proteasome as part of a heterodimer with PSMG1.</text>
</comment>
<dbReference type="InterPro" id="IPR019151">
    <property type="entry name" value="Proteasome_assmbl_chaperone_2"/>
</dbReference>
<evidence type="ECO:0000256" key="3">
    <source>
        <dbReference type="ARBA" id="ARBA00025745"/>
    </source>
</evidence>
<organism evidence="5 6">
    <name type="scientific">Capsaspora owczarzaki (strain ATCC 30864)</name>
    <dbReference type="NCBI Taxonomy" id="595528"/>
    <lineage>
        <taxon>Eukaryota</taxon>
        <taxon>Filasterea</taxon>
        <taxon>Capsaspora</taxon>
    </lineage>
</organism>
<dbReference type="InterPro" id="IPR038389">
    <property type="entry name" value="PSMG2_sf"/>
</dbReference>
<dbReference type="InterPro" id="IPR016562">
    <property type="entry name" value="Proteasome_assmbl_chp_2_euk"/>
</dbReference>
<comment type="subunit">
    <text evidence="4">Forms a heterodimer with PSMG1.</text>
</comment>
<name>A0A0D2UEC9_CAPO3</name>
<dbReference type="PhylomeDB" id="A0A0D2UEC9"/>
<evidence type="ECO:0000313" key="5">
    <source>
        <dbReference type="EMBL" id="KJE93481.1"/>
    </source>
</evidence>
<protein>
    <recommendedName>
        <fullName evidence="1 4">Proteasome assembly chaperone 2</fullName>
    </recommendedName>
</protein>
<comment type="similarity">
    <text evidence="3 4">Belongs to the PSMG2 family.</text>
</comment>
<dbReference type="Pfam" id="PF09754">
    <property type="entry name" value="PAC2"/>
    <property type="match status" value="1"/>
</dbReference>
<dbReference type="GO" id="GO:0043248">
    <property type="term" value="P:proteasome assembly"/>
    <property type="evidence" value="ECO:0007669"/>
    <property type="project" value="TreeGrafter"/>
</dbReference>
<gene>
    <name evidence="5" type="ORF">CAOG_004268</name>
</gene>
<dbReference type="GO" id="GO:0005829">
    <property type="term" value="C:cytosol"/>
    <property type="evidence" value="ECO:0007669"/>
    <property type="project" value="TreeGrafter"/>
</dbReference>
<dbReference type="OrthoDB" id="10260712at2759"/>
<dbReference type="Gene3D" id="3.40.50.10900">
    <property type="entry name" value="PAC-like subunit"/>
    <property type="match status" value="2"/>
</dbReference>
<dbReference type="EMBL" id="KE346365">
    <property type="protein sequence ID" value="KJE93481.1"/>
    <property type="molecule type" value="Genomic_DNA"/>
</dbReference>
<dbReference type="PANTHER" id="PTHR12970">
    <property type="entry name" value="PROTEASOME ASSEMBLY CHAPERONE 2"/>
    <property type="match status" value="1"/>
</dbReference>
<evidence type="ECO:0000256" key="1">
    <source>
        <dbReference type="ARBA" id="ARBA00019186"/>
    </source>
</evidence>
<evidence type="ECO:0000313" key="6">
    <source>
        <dbReference type="Proteomes" id="UP000008743"/>
    </source>
</evidence>
<dbReference type="OMA" id="WKEHTGE"/>
<dbReference type="eggNOG" id="KOG3112">
    <property type="taxonomic scope" value="Eukaryota"/>
</dbReference>
<reference evidence="6" key="1">
    <citation type="submission" date="2011-02" db="EMBL/GenBank/DDBJ databases">
        <title>The Genome Sequence of Capsaspora owczarzaki ATCC 30864.</title>
        <authorList>
            <person name="Russ C."/>
            <person name="Cuomo C."/>
            <person name="Burger G."/>
            <person name="Gray M.W."/>
            <person name="Holland P.W.H."/>
            <person name="King N."/>
            <person name="Lang F.B.F."/>
            <person name="Roger A.J."/>
            <person name="Ruiz-Trillo I."/>
            <person name="Young S.K."/>
            <person name="Zeng Q."/>
            <person name="Gargeya S."/>
            <person name="Alvarado L."/>
            <person name="Berlin A."/>
            <person name="Chapman S.B."/>
            <person name="Chen Z."/>
            <person name="Freedman E."/>
            <person name="Gellesch M."/>
            <person name="Goldberg J."/>
            <person name="Griggs A."/>
            <person name="Gujja S."/>
            <person name="Heilman E."/>
            <person name="Heiman D."/>
            <person name="Howarth C."/>
            <person name="Mehta T."/>
            <person name="Neiman D."/>
            <person name="Pearson M."/>
            <person name="Roberts A."/>
            <person name="Saif S."/>
            <person name="Shea T."/>
            <person name="Shenoy N."/>
            <person name="Sisk P."/>
            <person name="Stolte C."/>
            <person name="Sykes S."/>
            <person name="White J."/>
            <person name="Yandava C."/>
            <person name="Haas B."/>
            <person name="Nusbaum C."/>
            <person name="Birren B."/>
        </authorList>
    </citation>
    <scope>NUCLEOTIDE SEQUENCE</scope>
    <source>
        <strain evidence="6">ATCC 30864</strain>
    </source>
</reference>
<proteinExistence type="inferred from homology"/>
<keyword evidence="6" id="KW-1185">Reference proteome</keyword>